<dbReference type="Pfam" id="PF09850">
    <property type="entry name" value="DotU"/>
    <property type="match status" value="1"/>
</dbReference>
<dbReference type="InterPro" id="IPR038522">
    <property type="entry name" value="T4/T6SS_DotU_sf"/>
</dbReference>
<dbReference type="PANTHER" id="PTHR30329">
    <property type="entry name" value="STATOR ELEMENT OF FLAGELLAR MOTOR COMPLEX"/>
    <property type="match status" value="1"/>
</dbReference>
<evidence type="ECO:0000259" key="4">
    <source>
        <dbReference type="PROSITE" id="PS51123"/>
    </source>
</evidence>
<dbReference type="CDD" id="cd07185">
    <property type="entry name" value="OmpA_C-like"/>
    <property type="match status" value="1"/>
</dbReference>
<dbReference type="Pfam" id="PF00691">
    <property type="entry name" value="OmpA"/>
    <property type="match status" value="1"/>
</dbReference>
<feature type="compositionally biased region" description="Gly residues" evidence="2">
    <location>
        <begin position="1"/>
        <end position="15"/>
    </location>
</feature>
<dbReference type="NCBIfam" id="TIGR03349">
    <property type="entry name" value="IV_VI_DotU"/>
    <property type="match status" value="1"/>
</dbReference>
<dbReference type="InterPro" id="IPR017733">
    <property type="entry name" value="OmpA-like_dom_proteobacteria"/>
</dbReference>
<keyword evidence="6" id="KW-1185">Reference proteome</keyword>
<dbReference type="SUPFAM" id="SSF103088">
    <property type="entry name" value="OmpA-like"/>
    <property type="match status" value="1"/>
</dbReference>
<feature type="domain" description="OmpA-like" evidence="4">
    <location>
        <begin position="468"/>
        <end position="589"/>
    </location>
</feature>
<dbReference type="InterPro" id="IPR017732">
    <property type="entry name" value="T4/T6SS_DotU"/>
</dbReference>
<name>A0ABT5TA02_9RHOB</name>
<dbReference type="InterPro" id="IPR006665">
    <property type="entry name" value="OmpA-like"/>
</dbReference>
<evidence type="ECO:0000313" key="6">
    <source>
        <dbReference type="Proteomes" id="UP001431784"/>
    </source>
</evidence>
<evidence type="ECO:0000256" key="3">
    <source>
        <dbReference type="SAM" id="Phobius"/>
    </source>
</evidence>
<dbReference type="InterPro" id="IPR036737">
    <property type="entry name" value="OmpA-like_sf"/>
</dbReference>
<accession>A0ABT5TA02</accession>
<keyword evidence="1 3" id="KW-0472">Membrane</keyword>
<organism evidence="5 6">
    <name type="scientific">Roseinatronobacter alkalisoli</name>
    <dbReference type="NCBI Taxonomy" id="3028235"/>
    <lineage>
        <taxon>Bacteria</taxon>
        <taxon>Pseudomonadati</taxon>
        <taxon>Pseudomonadota</taxon>
        <taxon>Alphaproteobacteria</taxon>
        <taxon>Rhodobacterales</taxon>
        <taxon>Paracoccaceae</taxon>
        <taxon>Roseinatronobacter</taxon>
    </lineage>
</organism>
<feature type="compositionally biased region" description="Polar residues" evidence="2">
    <location>
        <begin position="53"/>
        <end position="63"/>
    </location>
</feature>
<keyword evidence="3" id="KW-1133">Transmembrane helix</keyword>
<proteinExistence type="predicted"/>
<feature type="compositionally biased region" description="Pro residues" evidence="2">
    <location>
        <begin position="68"/>
        <end position="80"/>
    </location>
</feature>
<feature type="region of interest" description="Disordered" evidence="2">
    <location>
        <begin position="1"/>
        <end position="153"/>
    </location>
</feature>
<dbReference type="InterPro" id="IPR050330">
    <property type="entry name" value="Bact_OuterMem_StrucFunc"/>
</dbReference>
<dbReference type="EMBL" id="JAQZSM010000011">
    <property type="protein sequence ID" value="MDD7971939.1"/>
    <property type="molecule type" value="Genomic_DNA"/>
</dbReference>
<keyword evidence="3" id="KW-0812">Transmembrane</keyword>
<dbReference type="Proteomes" id="UP001431784">
    <property type="component" value="Unassembled WGS sequence"/>
</dbReference>
<protein>
    <submittedName>
        <fullName evidence="5">Type VI secretion system protein TssL, long form</fullName>
    </submittedName>
</protein>
<feature type="transmembrane region" description="Helical" evidence="3">
    <location>
        <begin position="371"/>
        <end position="391"/>
    </location>
</feature>
<dbReference type="RefSeq" id="WP_274352619.1">
    <property type="nucleotide sequence ID" value="NZ_JAQZSM010000011.1"/>
</dbReference>
<evidence type="ECO:0000256" key="1">
    <source>
        <dbReference type="PROSITE-ProRule" id="PRU00473"/>
    </source>
</evidence>
<dbReference type="Gene3D" id="1.25.40.590">
    <property type="entry name" value="Type IV / VI secretion system, DotU"/>
    <property type="match status" value="1"/>
</dbReference>
<dbReference type="NCBIfam" id="TIGR03350">
    <property type="entry name" value="type_VI_ompA"/>
    <property type="match status" value="1"/>
</dbReference>
<evidence type="ECO:0000256" key="2">
    <source>
        <dbReference type="SAM" id="MobiDB-lite"/>
    </source>
</evidence>
<dbReference type="Gene3D" id="3.30.1330.60">
    <property type="entry name" value="OmpA-like domain"/>
    <property type="match status" value="1"/>
</dbReference>
<comment type="caution">
    <text evidence="5">The sequence shown here is derived from an EMBL/GenBank/DDBJ whole genome shotgun (WGS) entry which is preliminary data.</text>
</comment>
<evidence type="ECO:0000313" key="5">
    <source>
        <dbReference type="EMBL" id="MDD7971939.1"/>
    </source>
</evidence>
<feature type="compositionally biased region" description="Pro residues" evidence="2">
    <location>
        <begin position="89"/>
        <end position="100"/>
    </location>
</feature>
<gene>
    <name evidence="5" type="primary">tssL</name>
    <name evidence="5" type="ORF">PUT78_12590</name>
</gene>
<dbReference type="PROSITE" id="PS51123">
    <property type="entry name" value="OMPA_2"/>
    <property type="match status" value="1"/>
</dbReference>
<reference evidence="5" key="1">
    <citation type="submission" date="2023-02" db="EMBL/GenBank/DDBJ databases">
        <title>Description of Roseinatronobacter alkalisoli sp. nov., an alkaliphilic bacerium isolated from soda soil.</title>
        <authorList>
            <person name="Wei W."/>
        </authorList>
    </citation>
    <scope>NUCLEOTIDE SEQUENCE</scope>
    <source>
        <strain evidence="5">HJB301</strain>
    </source>
</reference>
<dbReference type="NCBIfam" id="NF038228">
    <property type="entry name" value="IcmH_DotU_IVB"/>
    <property type="match status" value="1"/>
</dbReference>
<dbReference type="PANTHER" id="PTHR30329:SF19">
    <property type="entry name" value="OUTER MEMBRANE PROTEIN, OMPA FAMILY"/>
    <property type="match status" value="1"/>
</dbReference>
<sequence length="590" mass="62217">MSSGGGSGGSGGPGGKKPHAPPQRTIIAPLPGRGPAPGGPGQAPVPGGADSPFSASGQGSAWGTGQPAQPPGPQSHPHQPPAGQGGARPLPPMGSPPAAPPGHGSGGYHPGAAPASGPTDMWGNPQQPGPASPGLGQGAGQHAWMGSTGGNQFFPELARPGAPLRPVETPRISLDDALRGAATGHSSGNNPLTAAAASLLILFGRLRSQVVEMQAVPLMTHVAHELDSYERRAIAGGADPQDALVAKYVLSGTADDIVQNLPGTDREIWVQYSMEARFFNRRTSGVGIFEEIDKALADAHRRYPLLELMLTCLYLGFEGKFRGAPGGDVDLQQKRRQIYETLRHVRAREDDDISPRWQGIAAVPLYLRRQVPVWVVAALVLALLSGAYMGMRMYLADVSNRLSSDMRNLHPRDTLALMRVTAIPDLPVEEDPEPYEPPEFDTPGQLERIREALAEEIAAGQLSADTRGNFIAVTANNIVLFASGSADAREEFRPIATSIAEMLDAESGDVQIVGHTDSVPLSGRGRFGNNQELSVARAQSVAAMIVPLLSDPERVEVVGRGEDDPIADNATAEGRAENRRVEVLIRREDA</sequence>